<proteinExistence type="predicted"/>
<dbReference type="Proteomes" id="UP001139263">
    <property type="component" value="Unassembled WGS sequence"/>
</dbReference>
<gene>
    <name evidence="2" type="ORF">MM817_00065</name>
</gene>
<dbReference type="PANTHER" id="PTHR33169">
    <property type="entry name" value="PADR-FAMILY TRANSCRIPTIONAL REGULATOR"/>
    <property type="match status" value="1"/>
</dbReference>
<dbReference type="InterPro" id="IPR036390">
    <property type="entry name" value="WH_DNA-bd_sf"/>
</dbReference>
<dbReference type="Gene3D" id="1.10.10.10">
    <property type="entry name" value="Winged helix-like DNA-binding domain superfamily/Winged helix DNA-binding domain"/>
    <property type="match status" value="1"/>
</dbReference>
<dbReference type="SUPFAM" id="SSF46785">
    <property type="entry name" value="Winged helix' DNA-binding domain"/>
    <property type="match status" value="1"/>
</dbReference>
<dbReference type="InterPro" id="IPR036388">
    <property type="entry name" value="WH-like_DNA-bd_sf"/>
</dbReference>
<feature type="domain" description="Transcription regulator PadR N-terminal" evidence="1">
    <location>
        <begin position="25"/>
        <end position="97"/>
    </location>
</feature>
<dbReference type="InterPro" id="IPR005149">
    <property type="entry name" value="Tscrpt_reg_PadR_N"/>
</dbReference>
<protein>
    <recommendedName>
        <fullName evidence="1">Transcription regulator PadR N-terminal domain-containing protein</fullName>
    </recommendedName>
</protein>
<dbReference type="InterPro" id="IPR052509">
    <property type="entry name" value="Metal_resp_DNA-bind_regulator"/>
</dbReference>
<accession>A0A9X1V6S4</accession>
<dbReference type="EMBL" id="JALBUF010000001">
    <property type="protein sequence ID" value="MCI0181820.1"/>
    <property type="molecule type" value="Genomic_DNA"/>
</dbReference>
<evidence type="ECO:0000313" key="3">
    <source>
        <dbReference type="Proteomes" id="UP001139263"/>
    </source>
</evidence>
<evidence type="ECO:0000259" key="1">
    <source>
        <dbReference type="Pfam" id="PF03551"/>
    </source>
</evidence>
<reference evidence="2" key="1">
    <citation type="submission" date="2022-03" db="EMBL/GenBank/DDBJ databases">
        <title>Draft Genome Sequence of Firmicute Strain S0AB, a Heterotrophic Iron/Sulfur-Oxidizing Extreme Acidophile.</title>
        <authorList>
            <person name="Vergara E."/>
            <person name="Pakostova E."/>
            <person name="Johnson D.B."/>
            <person name="Holmes D.S."/>
        </authorList>
    </citation>
    <scope>NUCLEOTIDE SEQUENCE</scope>
    <source>
        <strain evidence="2">S0AB</strain>
    </source>
</reference>
<sequence length="129" mass="14712">MTFTESLSADSKQKRQTGKHLPAFLLLLIAKHKGHGGALMAELSELLPDWTIDSGGIYRILRDMEEHKLLLSTWDTPDGGAPRRVYSLTDAGRHELNQWHEDILARKRGLDLFVEMYREWESQNPGIDA</sequence>
<dbReference type="RefSeq" id="WP_241711453.1">
    <property type="nucleotide sequence ID" value="NZ_JALBUF010000001.1"/>
</dbReference>
<organism evidence="2 3">
    <name type="scientific">Sulfoacidibacillus ferrooxidans</name>
    <dbReference type="NCBI Taxonomy" id="2005001"/>
    <lineage>
        <taxon>Bacteria</taxon>
        <taxon>Bacillati</taxon>
        <taxon>Bacillota</taxon>
        <taxon>Bacilli</taxon>
        <taxon>Bacillales</taxon>
        <taxon>Alicyclobacillaceae</taxon>
        <taxon>Sulfoacidibacillus</taxon>
    </lineage>
</organism>
<keyword evidence="3" id="KW-1185">Reference proteome</keyword>
<dbReference type="Pfam" id="PF03551">
    <property type="entry name" value="PadR"/>
    <property type="match status" value="1"/>
</dbReference>
<evidence type="ECO:0000313" key="2">
    <source>
        <dbReference type="EMBL" id="MCI0181820.1"/>
    </source>
</evidence>
<name>A0A9X1V6S4_9BACL</name>
<dbReference type="PANTHER" id="PTHR33169:SF14">
    <property type="entry name" value="TRANSCRIPTIONAL REGULATOR RV3488"/>
    <property type="match status" value="1"/>
</dbReference>
<comment type="caution">
    <text evidence="2">The sequence shown here is derived from an EMBL/GenBank/DDBJ whole genome shotgun (WGS) entry which is preliminary data.</text>
</comment>
<dbReference type="AlphaFoldDB" id="A0A9X1V6S4"/>